<organism evidence="3">
    <name type="scientific">bioreactor metagenome</name>
    <dbReference type="NCBI Taxonomy" id="1076179"/>
    <lineage>
        <taxon>unclassified sequences</taxon>
        <taxon>metagenomes</taxon>
        <taxon>ecological metagenomes</taxon>
    </lineage>
</organism>
<proteinExistence type="predicted"/>
<dbReference type="EC" id="3.2.1.86" evidence="3"/>
<evidence type="ECO:0000256" key="2">
    <source>
        <dbReference type="ARBA" id="ARBA00023295"/>
    </source>
</evidence>
<dbReference type="Pfam" id="PF00232">
    <property type="entry name" value="Glyco_hydro_1"/>
    <property type="match status" value="1"/>
</dbReference>
<dbReference type="Gene3D" id="3.20.20.80">
    <property type="entry name" value="Glycosidases"/>
    <property type="match status" value="1"/>
</dbReference>
<dbReference type="GO" id="GO:0005829">
    <property type="term" value="C:cytosol"/>
    <property type="evidence" value="ECO:0007669"/>
    <property type="project" value="TreeGrafter"/>
</dbReference>
<evidence type="ECO:0000313" key="3">
    <source>
        <dbReference type="EMBL" id="MPM41523.1"/>
    </source>
</evidence>
<dbReference type="PROSITE" id="PS00572">
    <property type="entry name" value="GLYCOSYL_HYDROL_F1_1"/>
    <property type="match status" value="1"/>
</dbReference>
<dbReference type="InterPro" id="IPR001360">
    <property type="entry name" value="Glyco_hydro_1"/>
</dbReference>
<accession>A0A644ZS92</accession>
<dbReference type="EMBL" id="VSSQ01009402">
    <property type="protein sequence ID" value="MPM41523.1"/>
    <property type="molecule type" value="Genomic_DNA"/>
</dbReference>
<reference evidence="3" key="1">
    <citation type="submission" date="2019-08" db="EMBL/GenBank/DDBJ databases">
        <authorList>
            <person name="Kucharzyk K."/>
            <person name="Murdoch R.W."/>
            <person name="Higgins S."/>
            <person name="Loffler F."/>
        </authorList>
    </citation>
    <scope>NUCLEOTIDE SEQUENCE</scope>
</reference>
<dbReference type="GO" id="GO:0008706">
    <property type="term" value="F:6-phospho-beta-glucosidase activity"/>
    <property type="evidence" value="ECO:0007669"/>
    <property type="project" value="UniProtKB-EC"/>
</dbReference>
<evidence type="ECO:0000256" key="1">
    <source>
        <dbReference type="ARBA" id="ARBA00022801"/>
    </source>
</evidence>
<dbReference type="PANTHER" id="PTHR10353">
    <property type="entry name" value="GLYCOSYL HYDROLASE"/>
    <property type="match status" value="1"/>
</dbReference>
<dbReference type="GO" id="GO:0016052">
    <property type="term" value="P:carbohydrate catabolic process"/>
    <property type="evidence" value="ECO:0007669"/>
    <property type="project" value="TreeGrafter"/>
</dbReference>
<dbReference type="PRINTS" id="PR00131">
    <property type="entry name" value="GLHYDRLASE1"/>
</dbReference>
<gene>
    <name evidence="3" type="primary">bglH_9</name>
    <name evidence="3" type="ORF">SDC9_88178</name>
</gene>
<dbReference type="InterPro" id="IPR018120">
    <property type="entry name" value="Glyco_hydro_1_AS"/>
</dbReference>
<sequence>MAQKANRDNHFYADVQIFGEYPKHVLNYFEENGFQIAWTDEDLQLLKDYTVDFLSFSYYMSMVVSKNAAQREKVGGNLMTGVKNPYLNTSEWGWQVDPVGLRISLIDLYDTYRIPLFVVENGIGSTDMLTADGTVEDDYRIAYFRDHFEQMNLAIKDGVELMGYTSWGCIDIVSASTSQMTKRYGFIYVDADDLGNGTYNRFKKKSFHWYKDVIETNGASLYTELQPATK</sequence>
<comment type="caution">
    <text evidence="3">The sequence shown here is derived from an EMBL/GenBank/DDBJ whole genome shotgun (WGS) entry which is preliminary data.</text>
</comment>
<keyword evidence="2 3" id="KW-0326">Glycosidase</keyword>
<keyword evidence="1 3" id="KW-0378">Hydrolase</keyword>
<dbReference type="PANTHER" id="PTHR10353:SF122">
    <property type="entry name" value="6-PHOSPHO-BETA-GLUCOSIDASE ASCB-RELATED"/>
    <property type="match status" value="1"/>
</dbReference>
<protein>
    <submittedName>
        <fullName evidence="3">Aryl-phospho-beta-D-glucosidase BglH</fullName>
        <ecNumber evidence="3">3.2.1.86</ecNumber>
    </submittedName>
</protein>
<dbReference type="AlphaFoldDB" id="A0A644ZS92"/>
<dbReference type="SUPFAM" id="SSF51445">
    <property type="entry name" value="(Trans)glycosidases"/>
    <property type="match status" value="1"/>
</dbReference>
<name>A0A644ZS92_9ZZZZ</name>
<dbReference type="InterPro" id="IPR017853">
    <property type="entry name" value="GH"/>
</dbReference>